<accession>A0A8S3ESA8</accession>
<keyword evidence="2" id="KW-0472">Membrane</keyword>
<gene>
    <name evidence="3" type="ORF">SMN809_LOCUS60828</name>
</gene>
<organism evidence="3 4">
    <name type="scientific">Rotaria magnacalcarata</name>
    <dbReference type="NCBI Taxonomy" id="392030"/>
    <lineage>
        <taxon>Eukaryota</taxon>
        <taxon>Metazoa</taxon>
        <taxon>Spiralia</taxon>
        <taxon>Gnathifera</taxon>
        <taxon>Rotifera</taxon>
        <taxon>Eurotatoria</taxon>
        <taxon>Bdelloidea</taxon>
        <taxon>Philodinida</taxon>
        <taxon>Philodinidae</taxon>
        <taxon>Rotaria</taxon>
    </lineage>
</organism>
<reference evidence="3" key="1">
    <citation type="submission" date="2021-02" db="EMBL/GenBank/DDBJ databases">
        <authorList>
            <person name="Nowell W R."/>
        </authorList>
    </citation>
    <scope>NUCLEOTIDE SEQUENCE</scope>
</reference>
<dbReference type="EMBL" id="CAJOBI010239627">
    <property type="protein sequence ID" value="CAF5082290.1"/>
    <property type="molecule type" value="Genomic_DNA"/>
</dbReference>
<keyword evidence="2" id="KW-0812">Transmembrane</keyword>
<feature type="transmembrane region" description="Helical" evidence="2">
    <location>
        <begin position="38"/>
        <end position="58"/>
    </location>
</feature>
<dbReference type="Proteomes" id="UP000676336">
    <property type="component" value="Unassembled WGS sequence"/>
</dbReference>
<proteinExistence type="predicted"/>
<dbReference type="InterPro" id="IPR003409">
    <property type="entry name" value="MORN"/>
</dbReference>
<evidence type="ECO:0000313" key="4">
    <source>
        <dbReference type="Proteomes" id="UP000676336"/>
    </source>
</evidence>
<dbReference type="SUPFAM" id="SSF82185">
    <property type="entry name" value="Histone H3 K4-specific methyltransferase SET7/9 N-terminal domain"/>
    <property type="match status" value="1"/>
</dbReference>
<keyword evidence="2" id="KW-1133">Transmembrane helix</keyword>
<name>A0A8S3ESA8_9BILA</name>
<evidence type="ECO:0000313" key="3">
    <source>
        <dbReference type="EMBL" id="CAF5082290.1"/>
    </source>
</evidence>
<evidence type="ECO:0000256" key="1">
    <source>
        <dbReference type="ARBA" id="ARBA00022737"/>
    </source>
</evidence>
<dbReference type="AlphaFoldDB" id="A0A8S3ESA8"/>
<feature type="non-terminal residue" evidence="3">
    <location>
        <position position="1"/>
    </location>
</feature>
<dbReference type="Gene3D" id="2.20.110.10">
    <property type="entry name" value="Histone H3 K4-specific methyltransferase SET7/9 N-terminal domain"/>
    <property type="match status" value="1"/>
</dbReference>
<evidence type="ECO:0000256" key="2">
    <source>
        <dbReference type="SAM" id="Phobius"/>
    </source>
</evidence>
<dbReference type="Pfam" id="PF02493">
    <property type="entry name" value="MORN"/>
    <property type="match status" value="2"/>
</dbReference>
<comment type="caution">
    <text evidence="3">The sequence shown here is derived from an EMBL/GenBank/DDBJ whole genome shotgun (WGS) entry which is preliminary data.</text>
</comment>
<sequence length="59" mass="6823">RRHGYGEQSYVDGSRYSGDWVADKRHGFGKLTDIQEGFVIYAVIVFLVLFHSPNLIIFF</sequence>
<keyword evidence="1" id="KW-0677">Repeat</keyword>
<protein>
    <submittedName>
        <fullName evidence="3">Uncharacterized protein</fullName>
    </submittedName>
</protein>